<dbReference type="InterPro" id="IPR001584">
    <property type="entry name" value="Integrase_cat-core"/>
</dbReference>
<dbReference type="EMBL" id="CACRXK020017685">
    <property type="protein sequence ID" value="CAB4031512.1"/>
    <property type="molecule type" value="Genomic_DNA"/>
</dbReference>
<gene>
    <name evidence="1" type="ORF">PACLA_8A035683</name>
</gene>
<name>A0A7D9JK14_PARCT</name>
<sequence length="454" mass="52996">LVELNGLGQKIGFVRVVEIVFHVKILRIGETGMENLCVSFEVGHLKTIFAQGNEITDEESDDEESISSTDSEEIDEKELITFYFNRGFSYNEIIQFLAKQHNFSISYRTLCRRLKSYGLYRQGFNEQVNSEDILEIVRRRITEIINGPGSCGGYRTVWHTLKMEGLQVPRIVVQEILKELDPEGTGRRKAHRLKRRQYHNPGPNHSWHMDGYDKLKPFGFPVHGAIDGFSRKILWLNVTRSNNSPDNIAQYYLNAVGEFNGCPKVLITDMGTENGLAASIQCYFRDELEAHRYVPSTRNQRIEAWWSFFVRNRSSWWRNHFKDMESEGMLDCAAEISMECLWYCFAELIQKDLDFVKEHWNCHRIRKSRHDTRSGRPDSLFFLPEHHGAINLLSMVPQEEIDYVSQHVVYRNSRNEYQEYFDYVMATLGLNRPTKWEEADNLYCQLMAIAENGA</sequence>
<dbReference type="PANTHER" id="PTHR46791">
    <property type="entry name" value="EXPRESSED PROTEIN"/>
    <property type="match status" value="1"/>
</dbReference>
<dbReference type="OrthoDB" id="6020762at2759"/>
<proteinExistence type="predicted"/>
<dbReference type="Pfam" id="PF24764">
    <property type="entry name" value="rva_4"/>
    <property type="match status" value="1"/>
</dbReference>
<reference evidence="1" key="1">
    <citation type="submission" date="2020-04" db="EMBL/GenBank/DDBJ databases">
        <authorList>
            <person name="Alioto T."/>
            <person name="Alioto T."/>
            <person name="Gomez Garrido J."/>
        </authorList>
    </citation>
    <scope>NUCLEOTIDE SEQUENCE</scope>
    <source>
        <strain evidence="1">A484AB</strain>
    </source>
</reference>
<evidence type="ECO:0000313" key="1">
    <source>
        <dbReference type="EMBL" id="CAB4031512.1"/>
    </source>
</evidence>
<dbReference type="GO" id="GO:0003676">
    <property type="term" value="F:nucleic acid binding"/>
    <property type="evidence" value="ECO:0007669"/>
    <property type="project" value="InterPro"/>
</dbReference>
<evidence type="ECO:0000313" key="2">
    <source>
        <dbReference type="Proteomes" id="UP001152795"/>
    </source>
</evidence>
<dbReference type="AlphaFoldDB" id="A0A7D9JK14"/>
<dbReference type="PANTHER" id="PTHR46791:SF13">
    <property type="entry name" value="CLR5 DOMAIN-CONTAINING PROTEIN"/>
    <property type="match status" value="1"/>
</dbReference>
<dbReference type="PROSITE" id="PS50994">
    <property type="entry name" value="INTEGRASE"/>
    <property type="match status" value="1"/>
</dbReference>
<feature type="non-terminal residue" evidence="1">
    <location>
        <position position="454"/>
    </location>
</feature>
<dbReference type="Proteomes" id="UP001152795">
    <property type="component" value="Unassembled WGS sequence"/>
</dbReference>
<keyword evidence="2" id="KW-1185">Reference proteome</keyword>
<dbReference type="Gene3D" id="3.30.420.10">
    <property type="entry name" value="Ribonuclease H-like superfamily/Ribonuclease H"/>
    <property type="match status" value="1"/>
</dbReference>
<accession>A0A7D9JK14</accession>
<comment type="caution">
    <text evidence="1">The sequence shown here is derived from an EMBL/GenBank/DDBJ whole genome shotgun (WGS) entry which is preliminary data.</text>
</comment>
<protein>
    <submittedName>
        <fullName evidence="1">Uncharacterized protein LOC111338505</fullName>
    </submittedName>
</protein>
<organism evidence="1 2">
    <name type="scientific">Paramuricea clavata</name>
    <name type="common">Red gorgonian</name>
    <name type="synonym">Violescent sea-whip</name>
    <dbReference type="NCBI Taxonomy" id="317549"/>
    <lineage>
        <taxon>Eukaryota</taxon>
        <taxon>Metazoa</taxon>
        <taxon>Cnidaria</taxon>
        <taxon>Anthozoa</taxon>
        <taxon>Octocorallia</taxon>
        <taxon>Malacalcyonacea</taxon>
        <taxon>Plexauridae</taxon>
        <taxon>Paramuricea</taxon>
    </lineage>
</organism>
<dbReference type="GO" id="GO:0015074">
    <property type="term" value="P:DNA integration"/>
    <property type="evidence" value="ECO:0007669"/>
    <property type="project" value="InterPro"/>
</dbReference>
<dbReference type="InterPro" id="IPR036397">
    <property type="entry name" value="RNaseH_sf"/>
</dbReference>
<dbReference type="InterPro" id="IPR058913">
    <property type="entry name" value="Integrase_dom_put"/>
</dbReference>